<evidence type="ECO:0000256" key="2">
    <source>
        <dbReference type="ARBA" id="ARBA00004251"/>
    </source>
</evidence>
<evidence type="ECO:0000256" key="12">
    <source>
        <dbReference type="ARBA" id="ARBA00022771"/>
    </source>
</evidence>
<dbReference type="PANTHER" id="PTHR16200">
    <property type="entry name" value="RING ZINC FINGER"/>
    <property type="match status" value="1"/>
</dbReference>
<dbReference type="GO" id="GO:0016055">
    <property type="term" value="P:Wnt signaling pathway"/>
    <property type="evidence" value="ECO:0007669"/>
    <property type="project" value="UniProtKB-KW"/>
</dbReference>
<dbReference type="PROSITE" id="PS50089">
    <property type="entry name" value="ZF_RING_2"/>
    <property type="match status" value="1"/>
</dbReference>
<dbReference type="GO" id="GO:0016567">
    <property type="term" value="P:protein ubiquitination"/>
    <property type="evidence" value="ECO:0007669"/>
    <property type="project" value="UniProtKB-UniPathway"/>
</dbReference>
<evidence type="ECO:0000256" key="10">
    <source>
        <dbReference type="ARBA" id="ARBA00022723"/>
    </source>
</evidence>
<evidence type="ECO:0000256" key="18">
    <source>
        <dbReference type="SAM" id="MobiDB-lite"/>
    </source>
</evidence>
<comment type="subcellular location">
    <subcellularLocation>
        <location evidence="2">Cell membrane</location>
        <topology evidence="2">Single-pass type I membrane protein</topology>
    </subcellularLocation>
</comment>
<evidence type="ECO:0000256" key="9">
    <source>
        <dbReference type="ARBA" id="ARBA00022692"/>
    </source>
</evidence>
<evidence type="ECO:0000256" key="1">
    <source>
        <dbReference type="ARBA" id="ARBA00000900"/>
    </source>
</evidence>
<evidence type="ECO:0000256" key="15">
    <source>
        <dbReference type="ARBA" id="ARBA00022989"/>
    </source>
</evidence>
<reference evidence="20" key="1">
    <citation type="submission" date="2025-08" db="UniProtKB">
        <authorList>
            <consortium name="Ensembl"/>
        </authorList>
    </citation>
    <scope>IDENTIFICATION</scope>
</reference>
<dbReference type="Gene3D" id="3.30.40.10">
    <property type="entry name" value="Zinc/RING finger domain, C3HC4 (zinc finger)"/>
    <property type="match status" value="1"/>
</dbReference>
<evidence type="ECO:0000313" key="21">
    <source>
        <dbReference type="Proteomes" id="UP000694565"/>
    </source>
</evidence>
<evidence type="ECO:0000259" key="19">
    <source>
        <dbReference type="PROSITE" id="PS50089"/>
    </source>
</evidence>
<dbReference type="GO" id="GO:0008270">
    <property type="term" value="F:zinc ion binding"/>
    <property type="evidence" value="ECO:0007669"/>
    <property type="project" value="UniProtKB-KW"/>
</dbReference>
<keyword evidence="6" id="KW-1003">Cell membrane</keyword>
<evidence type="ECO:0000256" key="3">
    <source>
        <dbReference type="ARBA" id="ARBA00004906"/>
    </source>
</evidence>
<evidence type="ECO:0000256" key="6">
    <source>
        <dbReference type="ARBA" id="ARBA00022475"/>
    </source>
</evidence>
<keyword evidence="11" id="KW-0732">Signal</keyword>
<evidence type="ECO:0000256" key="4">
    <source>
        <dbReference type="ARBA" id="ARBA00008759"/>
    </source>
</evidence>
<evidence type="ECO:0000256" key="14">
    <source>
        <dbReference type="ARBA" id="ARBA00022833"/>
    </source>
</evidence>
<keyword evidence="21" id="KW-1185">Reference proteome</keyword>
<dbReference type="GO" id="GO:0005886">
    <property type="term" value="C:plasma membrane"/>
    <property type="evidence" value="ECO:0007669"/>
    <property type="project" value="UniProtKB-SubCell"/>
</dbReference>
<name>A0A8C2ZD56_CYCLU</name>
<comment type="similarity">
    <text evidence="4">Belongs to the ZNRF3 family.</text>
</comment>
<comment type="catalytic activity">
    <reaction evidence="1">
        <text>S-ubiquitinyl-[E2 ubiquitin-conjugating enzyme]-L-cysteine + [acceptor protein]-L-lysine = [E2 ubiquitin-conjugating enzyme]-L-cysteine + N(6)-ubiquitinyl-[acceptor protein]-L-lysine.</text>
        <dbReference type="EC" id="2.3.2.27"/>
    </reaction>
</comment>
<protein>
    <recommendedName>
        <fullName evidence="5">RING-type E3 ubiquitin transferase</fullName>
        <ecNumber evidence="5">2.3.2.27</ecNumber>
    </recommendedName>
</protein>
<evidence type="ECO:0000256" key="8">
    <source>
        <dbReference type="ARBA" id="ARBA00022687"/>
    </source>
</evidence>
<evidence type="ECO:0000256" key="13">
    <source>
        <dbReference type="ARBA" id="ARBA00022786"/>
    </source>
</evidence>
<keyword evidence="15" id="KW-1133">Transmembrane helix</keyword>
<sequence>SFHCTSSPSVCSADFYHPLSLCNTSEDERQESPFITIVKMEHKVPRCLPMLDKARMALDKGAQAVIFDVSDDANAAAELREMDSLPSPVVLVEAEVAEELMGLVNKNEEAKVRIEIMVEQPRWPHYDVGILLTIVLAILTIIFPNPRFMCVQDSVHQQTMQAISRLETATYSSQGCSSSQRHRAAWGSASSSNSSPVCAICLEDFQDGQHLRIISCAHEFHKDCVDPWLLQHRTCPLCMHNIMEGPGRPHRIGGNCRTSTHHYTPRRSCQNYRSSCPAQRSASSSRLHHAASVAPQARGAPAHGRQDNASCSDGSYHTERSGYLADGPASDSSSGPCHGSSSDSVLNCTDVSLQGVYGSWSTFRSSLSSDYDPFVYYGPGSGHAPRRSSLEACAQARPSVFIANRKHGEHSWNDPFRPAQHVFLFFYDILKMT</sequence>
<keyword evidence="9" id="KW-0812">Transmembrane</keyword>
<dbReference type="GeneTree" id="ENSGT00940000154006"/>
<dbReference type="GO" id="GO:0061630">
    <property type="term" value="F:ubiquitin protein ligase activity"/>
    <property type="evidence" value="ECO:0007669"/>
    <property type="project" value="UniProtKB-EC"/>
</dbReference>
<keyword evidence="7" id="KW-0808">Transferase</keyword>
<evidence type="ECO:0000256" key="17">
    <source>
        <dbReference type="PROSITE-ProRule" id="PRU00175"/>
    </source>
</evidence>
<evidence type="ECO:0000256" key="11">
    <source>
        <dbReference type="ARBA" id="ARBA00022729"/>
    </source>
</evidence>
<dbReference type="InterPro" id="IPR001841">
    <property type="entry name" value="Znf_RING"/>
</dbReference>
<feature type="domain" description="RING-type" evidence="19">
    <location>
        <begin position="198"/>
        <end position="238"/>
    </location>
</feature>
<evidence type="ECO:0000256" key="16">
    <source>
        <dbReference type="ARBA" id="ARBA00023136"/>
    </source>
</evidence>
<dbReference type="InterPro" id="IPR051073">
    <property type="entry name" value="ZNRF3_Arkadia_E3_ligases"/>
</dbReference>
<dbReference type="AlphaFoldDB" id="A0A8C2ZD56"/>
<evidence type="ECO:0000256" key="7">
    <source>
        <dbReference type="ARBA" id="ARBA00022679"/>
    </source>
</evidence>
<proteinExistence type="inferred from homology"/>
<dbReference type="InterPro" id="IPR040700">
    <property type="entry name" value="ZNRF-3_ecto"/>
</dbReference>
<dbReference type="Ensembl" id="ENSCLMT00005026763.1">
    <property type="protein sequence ID" value="ENSCLMP00005025612.1"/>
    <property type="gene ID" value="ENSCLMG00005012575.1"/>
</dbReference>
<dbReference type="InterPro" id="IPR013083">
    <property type="entry name" value="Znf_RING/FYVE/PHD"/>
</dbReference>
<keyword evidence="8" id="KW-0879">Wnt signaling pathway</keyword>
<keyword evidence="12 17" id="KW-0863">Zinc-finger</keyword>
<accession>A0A8C2ZD56</accession>
<dbReference type="Pfam" id="PF13639">
    <property type="entry name" value="zf-RING_2"/>
    <property type="match status" value="1"/>
</dbReference>
<dbReference type="UniPathway" id="UPA00143"/>
<evidence type="ECO:0000256" key="5">
    <source>
        <dbReference type="ARBA" id="ARBA00012483"/>
    </source>
</evidence>
<dbReference type="FunFam" id="3.30.40.10:FF:000970">
    <property type="entry name" value="Ring finger protein 43"/>
    <property type="match status" value="1"/>
</dbReference>
<dbReference type="SMART" id="SM00184">
    <property type="entry name" value="RING"/>
    <property type="match status" value="1"/>
</dbReference>
<keyword evidence="16" id="KW-0472">Membrane</keyword>
<feature type="region of interest" description="Disordered" evidence="18">
    <location>
        <begin position="287"/>
        <end position="317"/>
    </location>
</feature>
<dbReference type="Proteomes" id="UP000694565">
    <property type="component" value="Unplaced"/>
</dbReference>
<comment type="pathway">
    <text evidence="3">Protein modification; protein ubiquitination.</text>
</comment>
<keyword evidence="14" id="KW-0862">Zinc</keyword>
<keyword evidence="13" id="KW-0833">Ubl conjugation pathway</keyword>
<organism evidence="20 21">
    <name type="scientific">Cyclopterus lumpus</name>
    <name type="common">Lumpsucker</name>
    <dbReference type="NCBI Taxonomy" id="8103"/>
    <lineage>
        <taxon>Eukaryota</taxon>
        <taxon>Metazoa</taxon>
        <taxon>Chordata</taxon>
        <taxon>Craniata</taxon>
        <taxon>Vertebrata</taxon>
        <taxon>Euteleostomi</taxon>
        <taxon>Actinopterygii</taxon>
        <taxon>Neopterygii</taxon>
        <taxon>Teleostei</taxon>
        <taxon>Neoteleostei</taxon>
        <taxon>Acanthomorphata</taxon>
        <taxon>Eupercaria</taxon>
        <taxon>Perciformes</taxon>
        <taxon>Cottioidei</taxon>
        <taxon>Cottales</taxon>
        <taxon>Cyclopteridae</taxon>
        <taxon>Cyclopterus</taxon>
    </lineage>
</organism>
<evidence type="ECO:0000313" key="20">
    <source>
        <dbReference type="Ensembl" id="ENSCLMP00005025612.1"/>
    </source>
</evidence>
<dbReference type="GO" id="GO:0030178">
    <property type="term" value="P:negative regulation of Wnt signaling pathway"/>
    <property type="evidence" value="ECO:0007669"/>
    <property type="project" value="UniProtKB-ARBA"/>
</dbReference>
<keyword evidence="10" id="KW-0479">Metal-binding</keyword>
<reference evidence="20" key="2">
    <citation type="submission" date="2025-09" db="UniProtKB">
        <authorList>
            <consortium name="Ensembl"/>
        </authorList>
    </citation>
    <scope>IDENTIFICATION</scope>
</reference>
<dbReference type="Pfam" id="PF18212">
    <property type="entry name" value="ZNRF_3_ecto"/>
    <property type="match status" value="1"/>
</dbReference>
<dbReference type="Gene3D" id="3.50.30.30">
    <property type="match status" value="1"/>
</dbReference>
<dbReference type="SUPFAM" id="SSF57850">
    <property type="entry name" value="RING/U-box"/>
    <property type="match status" value="1"/>
</dbReference>
<dbReference type="EC" id="2.3.2.27" evidence="5"/>